<dbReference type="Proteomes" id="UP000516380">
    <property type="component" value="Chromosome"/>
</dbReference>
<dbReference type="AlphaFoldDB" id="A0A7G1I878"/>
<gene>
    <name evidence="2" type="ORF">NIIDMKKI_23830</name>
</gene>
<evidence type="ECO:0000313" key="2">
    <source>
        <dbReference type="EMBL" id="BCI87177.1"/>
    </source>
</evidence>
<dbReference type="InterPro" id="IPR036661">
    <property type="entry name" value="Luciferase-like_sf"/>
</dbReference>
<evidence type="ECO:0000313" key="3">
    <source>
        <dbReference type="Proteomes" id="UP000516380"/>
    </source>
</evidence>
<keyword evidence="3" id="KW-1185">Reference proteome</keyword>
<evidence type="ECO:0000259" key="1">
    <source>
        <dbReference type="Pfam" id="PF00296"/>
    </source>
</evidence>
<sequence>MLTIVGDSDEERDKEREAVRASIAFYASTPNYAFIFDEAGFEGTTARIREKQKAGDFAGMAGQITDEHIAVFATESTWDGLADALADKYAAVTDRLVFYNARGDRERFERYGEVARRMQG</sequence>
<accession>A0A7G1I878</accession>
<reference evidence="2 3" key="1">
    <citation type="submission" date="2020-07" db="EMBL/GenBank/DDBJ databases">
        <title>Mycobacterium kansasii (former subtype) with zoonotic potential isolated from diseased indoor pet cat, Japan.</title>
        <authorList>
            <person name="Fukano H."/>
            <person name="Terazono T."/>
            <person name="Hoshino Y."/>
        </authorList>
    </citation>
    <scope>NUCLEOTIDE SEQUENCE [LARGE SCALE GENOMIC DNA]</scope>
    <source>
        <strain evidence="2 3">Kuro-I</strain>
    </source>
</reference>
<protein>
    <recommendedName>
        <fullName evidence="1">Luciferase-like domain-containing protein</fullName>
    </recommendedName>
</protein>
<dbReference type="EMBL" id="AP023343">
    <property type="protein sequence ID" value="BCI87177.1"/>
    <property type="molecule type" value="Genomic_DNA"/>
</dbReference>
<name>A0A7G1I878_MYCKA</name>
<organism evidence="2 3">
    <name type="scientific">Mycobacterium kansasii</name>
    <dbReference type="NCBI Taxonomy" id="1768"/>
    <lineage>
        <taxon>Bacteria</taxon>
        <taxon>Bacillati</taxon>
        <taxon>Actinomycetota</taxon>
        <taxon>Actinomycetes</taxon>
        <taxon>Mycobacteriales</taxon>
        <taxon>Mycobacteriaceae</taxon>
        <taxon>Mycobacterium</taxon>
    </lineage>
</organism>
<dbReference type="SUPFAM" id="SSF51679">
    <property type="entry name" value="Bacterial luciferase-like"/>
    <property type="match status" value="1"/>
</dbReference>
<dbReference type="GO" id="GO:0016705">
    <property type="term" value="F:oxidoreductase activity, acting on paired donors, with incorporation or reduction of molecular oxygen"/>
    <property type="evidence" value="ECO:0007669"/>
    <property type="project" value="InterPro"/>
</dbReference>
<dbReference type="Pfam" id="PF00296">
    <property type="entry name" value="Bac_luciferase"/>
    <property type="match status" value="1"/>
</dbReference>
<dbReference type="InterPro" id="IPR011251">
    <property type="entry name" value="Luciferase-like_dom"/>
</dbReference>
<feature type="domain" description="Luciferase-like" evidence="1">
    <location>
        <begin position="4"/>
        <end position="92"/>
    </location>
</feature>
<proteinExistence type="predicted"/>